<dbReference type="GO" id="GO:0005665">
    <property type="term" value="C:RNA polymerase II, core complex"/>
    <property type="evidence" value="ECO:0007669"/>
    <property type="project" value="TreeGrafter"/>
</dbReference>
<dbReference type="GO" id="GO:0006360">
    <property type="term" value="P:transcription by RNA polymerase I"/>
    <property type="evidence" value="ECO:0007669"/>
    <property type="project" value="TreeGrafter"/>
</dbReference>
<feature type="region of interest" description="Disordered" evidence="3">
    <location>
        <begin position="94"/>
        <end position="127"/>
    </location>
</feature>
<accession>A0A6C0LFU8</accession>
<proteinExistence type="predicted"/>
<sequence>MDNIDDTKLAELKHTLNDPLESDNDSVIETSEIYDDGEFEEGELDHDDDDDDDEKDETEDVENVTNQANDLDNDIEDKLKEDMDEYMDVNMGMNVEDDDESEINSTNNDLENENESSDDDYDDDDDEDELYLFDDEYKNDQINNNHTLLKVNNMHEIKALCMILRDINNKIVDDHHKTIPLLTKYEKAKILGVRANQINNGCKSFIETTDSDIDGYLIAEQELYQKKNPFIIKRPLPSGINEYWYVNDLEFI</sequence>
<dbReference type="GO" id="GO:0006366">
    <property type="term" value="P:transcription by RNA polymerase II"/>
    <property type="evidence" value="ECO:0007669"/>
    <property type="project" value="TreeGrafter"/>
</dbReference>
<name>A0A6C0LFU8_9ZZZZ</name>
<evidence type="ECO:0000256" key="1">
    <source>
        <dbReference type="ARBA" id="ARBA00022478"/>
    </source>
</evidence>
<reference evidence="4" key="1">
    <citation type="journal article" date="2020" name="Nature">
        <title>Giant virus diversity and host interactions through global metagenomics.</title>
        <authorList>
            <person name="Schulz F."/>
            <person name="Roux S."/>
            <person name="Paez-Espino D."/>
            <person name="Jungbluth S."/>
            <person name="Walsh D.A."/>
            <person name="Denef V.J."/>
            <person name="McMahon K.D."/>
            <person name="Konstantinidis K.T."/>
            <person name="Eloe-Fadrosh E.A."/>
            <person name="Kyrpides N.C."/>
            <person name="Woyke T."/>
        </authorList>
    </citation>
    <scope>NUCLEOTIDE SEQUENCE</scope>
    <source>
        <strain evidence="4">GVMAG-M-3300027810-10</strain>
    </source>
</reference>
<dbReference type="GO" id="GO:0003677">
    <property type="term" value="F:DNA binding"/>
    <property type="evidence" value="ECO:0007669"/>
    <property type="project" value="InterPro"/>
</dbReference>
<feature type="region of interest" description="Disordered" evidence="3">
    <location>
        <begin position="15"/>
        <end position="76"/>
    </location>
</feature>
<dbReference type="GO" id="GO:0042797">
    <property type="term" value="P:tRNA transcription by RNA polymerase III"/>
    <property type="evidence" value="ECO:0007669"/>
    <property type="project" value="TreeGrafter"/>
</dbReference>
<dbReference type="GO" id="GO:0003899">
    <property type="term" value="F:DNA-directed RNA polymerase activity"/>
    <property type="evidence" value="ECO:0007669"/>
    <property type="project" value="InterPro"/>
</dbReference>
<dbReference type="GO" id="GO:0005736">
    <property type="term" value="C:RNA polymerase I complex"/>
    <property type="evidence" value="ECO:0007669"/>
    <property type="project" value="TreeGrafter"/>
</dbReference>
<dbReference type="GO" id="GO:0005666">
    <property type="term" value="C:RNA polymerase III complex"/>
    <property type="evidence" value="ECO:0007669"/>
    <property type="project" value="TreeGrafter"/>
</dbReference>
<evidence type="ECO:0000256" key="3">
    <source>
        <dbReference type="SAM" id="MobiDB-lite"/>
    </source>
</evidence>
<dbReference type="InterPro" id="IPR036161">
    <property type="entry name" value="RPB6/omega-like_sf"/>
</dbReference>
<keyword evidence="2" id="KW-0804">Transcription</keyword>
<feature type="compositionally biased region" description="Acidic residues" evidence="3">
    <location>
        <begin position="20"/>
        <end position="62"/>
    </location>
</feature>
<dbReference type="PANTHER" id="PTHR47227:SF5">
    <property type="entry name" value="DNA-DIRECTED RNA POLYMERASES I, II, AND III SUBUNIT RPABC2"/>
    <property type="match status" value="1"/>
</dbReference>
<dbReference type="EMBL" id="MN740497">
    <property type="protein sequence ID" value="QHU29809.1"/>
    <property type="molecule type" value="Genomic_DNA"/>
</dbReference>
<evidence type="ECO:0000313" key="4">
    <source>
        <dbReference type="EMBL" id="QHU29809.1"/>
    </source>
</evidence>
<feature type="compositionally biased region" description="Acidic residues" evidence="3">
    <location>
        <begin position="110"/>
        <end position="127"/>
    </location>
</feature>
<keyword evidence="1" id="KW-0240">DNA-directed RNA polymerase</keyword>
<evidence type="ECO:0000256" key="2">
    <source>
        <dbReference type="ARBA" id="ARBA00023163"/>
    </source>
</evidence>
<dbReference type="SUPFAM" id="SSF63562">
    <property type="entry name" value="RPB6/omega subunit-like"/>
    <property type="match status" value="1"/>
</dbReference>
<organism evidence="4">
    <name type="scientific">viral metagenome</name>
    <dbReference type="NCBI Taxonomy" id="1070528"/>
    <lineage>
        <taxon>unclassified sequences</taxon>
        <taxon>metagenomes</taxon>
        <taxon>organismal metagenomes</taxon>
    </lineage>
</organism>
<protein>
    <submittedName>
        <fullName evidence="4">Uncharacterized protein</fullName>
    </submittedName>
</protein>
<dbReference type="PANTHER" id="PTHR47227">
    <property type="entry name" value="DNA-DIRECTED RNA POLYMERASE SUBUNIT K"/>
    <property type="match status" value="1"/>
</dbReference>
<dbReference type="AlphaFoldDB" id="A0A6C0LFU8"/>
<dbReference type="Gene3D" id="3.90.940.10">
    <property type="match status" value="1"/>
</dbReference>